<evidence type="ECO:0000256" key="4">
    <source>
        <dbReference type="SAM" id="Phobius"/>
    </source>
</evidence>
<feature type="transmembrane region" description="Helical" evidence="4">
    <location>
        <begin position="352"/>
        <end position="369"/>
    </location>
</feature>
<feature type="transmembrane region" description="Helical" evidence="4">
    <location>
        <begin position="283"/>
        <end position="303"/>
    </location>
</feature>
<feature type="transmembrane region" description="Helical" evidence="4">
    <location>
        <begin position="216"/>
        <end position="233"/>
    </location>
</feature>
<proteinExistence type="predicted"/>
<feature type="transmembrane region" description="Helical" evidence="4">
    <location>
        <begin position="101"/>
        <end position="121"/>
    </location>
</feature>
<feature type="transmembrane region" description="Helical" evidence="4">
    <location>
        <begin position="12"/>
        <end position="33"/>
    </location>
</feature>
<keyword evidence="2 4" id="KW-1133">Transmembrane helix</keyword>
<dbReference type="Pfam" id="PF07690">
    <property type="entry name" value="MFS_1"/>
    <property type="match status" value="1"/>
</dbReference>
<dbReference type="Gene3D" id="1.20.1250.20">
    <property type="entry name" value="MFS general substrate transporter like domains"/>
    <property type="match status" value="1"/>
</dbReference>
<feature type="transmembrane region" description="Helical" evidence="4">
    <location>
        <begin position="239"/>
        <end position="262"/>
    </location>
</feature>
<name>A0A378AS01_KLEPO</name>
<dbReference type="InterPro" id="IPR036259">
    <property type="entry name" value="MFS_trans_sf"/>
</dbReference>
<dbReference type="AlphaFoldDB" id="A0A378AS01"/>
<feature type="transmembrane region" description="Helical" evidence="4">
    <location>
        <begin position="309"/>
        <end position="331"/>
    </location>
</feature>
<dbReference type="Proteomes" id="UP000254487">
    <property type="component" value="Unassembled WGS sequence"/>
</dbReference>
<sequence>MIKSYRQLTLCLFILLSTFGFCLYLGFFSFYLVKIKTDPLVISVLIGSTALSSLVWGPLAGRLIDRSRHRFFWLMTAQACCGFLVFAFGNQSHFRPVVTPVLVISLSLTVNFAAIIVNQYLLPELHRDYETSVAVASYISGIAVFVTGLVLAAFYDRYSPSLFFSVAAGCFLLSALTLLPLIRGKTCAGPDEAVPETEKRDFAGIYRQTFRCLKRNWFLALAMCVMAFTETSFNTNFDVIAFSLGTTPFAAVFILGAISGVLDSLASWFYPRSVGKTTVNFRWRFFLCTFLFIFSGAALLTFWDYDRKPWFLPSLALCLELTGVWWSIFIAGQVRAASHEGEYGQTMAAFRVPRSVVTFFGMTTIGTALQSGEIAWVLSADTALLFLLLTLNVHLYLKKNAERCDMEKSAAPVD</sequence>
<dbReference type="SUPFAM" id="SSF103473">
    <property type="entry name" value="MFS general substrate transporter"/>
    <property type="match status" value="2"/>
</dbReference>
<evidence type="ECO:0000256" key="1">
    <source>
        <dbReference type="ARBA" id="ARBA00022692"/>
    </source>
</evidence>
<keyword evidence="3 4" id="KW-0472">Membrane</keyword>
<feature type="transmembrane region" description="Helical" evidence="4">
    <location>
        <begin position="375"/>
        <end position="397"/>
    </location>
</feature>
<reference evidence="5 6" key="1">
    <citation type="submission" date="2018-06" db="EMBL/GenBank/DDBJ databases">
        <authorList>
            <consortium name="Pathogen Informatics"/>
            <person name="Doyle S."/>
        </authorList>
    </citation>
    <scope>NUCLEOTIDE SEQUENCE [LARGE SCALE GENOMIC DNA]</scope>
    <source>
        <strain evidence="5 6">NCTC10313</strain>
    </source>
</reference>
<organism evidence="5 6">
    <name type="scientific">Klebsiella pneumoniae subsp. ozaenae</name>
    <dbReference type="NCBI Taxonomy" id="574"/>
    <lineage>
        <taxon>Bacteria</taxon>
        <taxon>Pseudomonadati</taxon>
        <taxon>Pseudomonadota</taxon>
        <taxon>Gammaproteobacteria</taxon>
        <taxon>Enterobacterales</taxon>
        <taxon>Enterobacteriaceae</taxon>
        <taxon>Klebsiella/Raoultella group</taxon>
        <taxon>Klebsiella</taxon>
        <taxon>Klebsiella pneumoniae complex</taxon>
    </lineage>
</organism>
<dbReference type="EMBL" id="UGLW01000003">
    <property type="protein sequence ID" value="STV15784.1"/>
    <property type="molecule type" value="Genomic_DNA"/>
</dbReference>
<evidence type="ECO:0000256" key="2">
    <source>
        <dbReference type="ARBA" id="ARBA00022989"/>
    </source>
</evidence>
<feature type="transmembrane region" description="Helical" evidence="4">
    <location>
        <begin position="133"/>
        <end position="155"/>
    </location>
</feature>
<gene>
    <name evidence="5" type="ORF">NCTC10313_06059</name>
</gene>
<dbReference type="InterPro" id="IPR011701">
    <property type="entry name" value="MFS"/>
</dbReference>
<evidence type="ECO:0000256" key="3">
    <source>
        <dbReference type="ARBA" id="ARBA00023136"/>
    </source>
</evidence>
<accession>A0A378AS01</accession>
<keyword evidence="1 4" id="KW-0812">Transmembrane</keyword>
<dbReference type="GO" id="GO:0022857">
    <property type="term" value="F:transmembrane transporter activity"/>
    <property type="evidence" value="ECO:0007669"/>
    <property type="project" value="InterPro"/>
</dbReference>
<feature type="transmembrane region" description="Helical" evidence="4">
    <location>
        <begin position="39"/>
        <end position="59"/>
    </location>
</feature>
<evidence type="ECO:0000313" key="5">
    <source>
        <dbReference type="EMBL" id="STV15784.1"/>
    </source>
</evidence>
<protein>
    <submittedName>
        <fullName evidence="5">Major Facilitator Superfamily</fullName>
    </submittedName>
</protein>
<feature type="transmembrane region" description="Helical" evidence="4">
    <location>
        <begin position="161"/>
        <end position="182"/>
    </location>
</feature>
<feature type="transmembrane region" description="Helical" evidence="4">
    <location>
        <begin position="71"/>
        <end position="89"/>
    </location>
</feature>
<evidence type="ECO:0000313" key="6">
    <source>
        <dbReference type="Proteomes" id="UP000254487"/>
    </source>
</evidence>